<feature type="transmembrane region" description="Helical" evidence="1">
    <location>
        <begin position="77"/>
        <end position="104"/>
    </location>
</feature>
<sequence length="220" mass="23191">MANENITSSNQTIPPHEHPCVPPHEHHHCIVHPFKRISWTAIFAGAIVGVGLGFLLNLFGLAIGLSAFTLNEEGGTVLAIGGLIGILIGVIASTVVAGYTAGYLGRLYCPKRNLGILYGFMTWSIALFLSAILTGHVGQHMGAYANVVSSSMAAAPQQSDQTTPQANVQTPPETASTGLNVNVTPRNLAWTAFIIFALFFIGALSACVGACWGMACRKED</sequence>
<reference evidence="2 3" key="1">
    <citation type="submission" date="2015-11" db="EMBL/GenBank/DDBJ databases">
        <title>Genomic analysis of 38 Legionella species identifies large and diverse effector repertoires.</title>
        <authorList>
            <person name="Burstein D."/>
            <person name="Amaro F."/>
            <person name="Zusman T."/>
            <person name="Lifshitz Z."/>
            <person name="Cohen O."/>
            <person name="Gilbert J.A."/>
            <person name="Pupko T."/>
            <person name="Shuman H.A."/>
            <person name="Segal G."/>
        </authorList>
    </citation>
    <scope>NUCLEOTIDE SEQUENCE [LARGE SCALE GENOMIC DNA]</scope>
    <source>
        <strain evidence="2 3">ATCC 49751</strain>
    </source>
</reference>
<feature type="transmembrane region" description="Helical" evidence="1">
    <location>
        <begin position="41"/>
        <end position="65"/>
    </location>
</feature>
<dbReference type="Proteomes" id="UP000054869">
    <property type="component" value="Unassembled WGS sequence"/>
</dbReference>
<keyword evidence="1" id="KW-1133">Transmembrane helix</keyword>
<keyword evidence="1" id="KW-0472">Membrane</keyword>
<dbReference type="EMBL" id="LNYI01000048">
    <property type="protein sequence ID" value="KTD19953.1"/>
    <property type="molecule type" value="Genomic_DNA"/>
</dbReference>
<evidence type="ECO:0000313" key="3">
    <source>
        <dbReference type="Proteomes" id="UP000054869"/>
    </source>
</evidence>
<dbReference type="RefSeq" id="WP_231950205.1">
    <property type="nucleotide sequence ID" value="NZ_CAAAJD010000041.1"/>
</dbReference>
<feature type="transmembrane region" description="Helical" evidence="1">
    <location>
        <begin position="116"/>
        <end position="137"/>
    </location>
</feature>
<evidence type="ECO:0000313" key="2">
    <source>
        <dbReference type="EMBL" id="KTD19953.1"/>
    </source>
</evidence>
<comment type="caution">
    <text evidence="2">The sequence shown here is derived from an EMBL/GenBank/DDBJ whole genome shotgun (WGS) entry which is preliminary data.</text>
</comment>
<name>A0A0W0VIL4_9GAMM</name>
<keyword evidence="3" id="KW-1185">Reference proteome</keyword>
<gene>
    <name evidence="2" type="ORF">Llan_2048</name>
</gene>
<keyword evidence="1" id="KW-0812">Transmembrane</keyword>
<evidence type="ECO:0008006" key="4">
    <source>
        <dbReference type="Google" id="ProtNLM"/>
    </source>
</evidence>
<proteinExistence type="predicted"/>
<dbReference type="PATRIC" id="fig|45067.4.peg.2148"/>
<accession>A0A0W0VIL4</accession>
<dbReference type="eggNOG" id="ENOG502ZBIP">
    <property type="taxonomic scope" value="Bacteria"/>
</dbReference>
<protein>
    <recommendedName>
        <fullName evidence="4">Transmembrane protein</fullName>
    </recommendedName>
</protein>
<organism evidence="2 3">
    <name type="scientific">Legionella lansingensis</name>
    <dbReference type="NCBI Taxonomy" id="45067"/>
    <lineage>
        <taxon>Bacteria</taxon>
        <taxon>Pseudomonadati</taxon>
        <taxon>Pseudomonadota</taxon>
        <taxon>Gammaproteobacteria</taxon>
        <taxon>Legionellales</taxon>
        <taxon>Legionellaceae</taxon>
        <taxon>Legionella</taxon>
    </lineage>
</organism>
<evidence type="ECO:0000256" key="1">
    <source>
        <dbReference type="SAM" id="Phobius"/>
    </source>
</evidence>
<dbReference type="STRING" id="45067.Llan_2048"/>
<dbReference type="AlphaFoldDB" id="A0A0W0VIL4"/>
<feature type="transmembrane region" description="Helical" evidence="1">
    <location>
        <begin position="188"/>
        <end position="215"/>
    </location>
</feature>